<protein>
    <submittedName>
        <fullName evidence="1">Uncharacterized protein</fullName>
    </submittedName>
</protein>
<accession>A0ABX7PXE2</accession>
<sequence length="83" mass="9972">MQLYAPIKGEKHKYIDPFGFWVATTGEEVVPGVDLYHEIIRENLANHPASLFRKKDWLAEIANFCNRRPTRWKYVRVYHFYDD</sequence>
<gene>
    <name evidence="1" type="ORF">EM20IM_04865</name>
</gene>
<evidence type="ECO:0000313" key="2">
    <source>
        <dbReference type="Proteomes" id="UP000663088"/>
    </source>
</evidence>
<organism evidence="1 2">
    <name type="scientific">Candidatus Methylacidiphilum infernorum</name>
    <dbReference type="NCBI Taxonomy" id="511746"/>
    <lineage>
        <taxon>Bacteria</taxon>
        <taxon>Pseudomonadati</taxon>
        <taxon>Verrucomicrobiota</taxon>
        <taxon>Methylacidiphilae</taxon>
        <taxon>Methylacidiphilales</taxon>
        <taxon>Methylacidiphilaceae</taxon>
        <taxon>Methylacidiphilum (ex Ratnadevi et al. 2023)</taxon>
    </lineage>
</organism>
<evidence type="ECO:0000313" key="1">
    <source>
        <dbReference type="EMBL" id="QSR87652.1"/>
    </source>
</evidence>
<name>A0ABX7PXE2_9BACT</name>
<dbReference type="EMBL" id="CP065956">
    <property type="protein sequence ID" value="QSR87652.1"/>
    <property type="molecule type" value="Genomic_DNA"/>
</dbReference>
<dbReference type="Proteomes" id="UP000663088">
    <property type="component" value="Chromosome"/>
</dbReference>
<proteinExistence type="predicted"/>
<dbReference type="RefSeq" id="WP_206848098.1">
    <property type="nucleotide sequence ID" value="NZ_CP065956.1"/>
</dbReference>
<keyword evidence="2" id="KW-1185">Reference proteome</keyword>
<reference evidence="1 2" key="1">
    <citation type="submission" date="2020-12" db="EMBL/GenBank/DDBJ databases">
        <authorList>
            <person name="Awala S.I."/>
            <person name="Gwak J.-H."/>
            <person name="Kim S.-J."/>
            <person name="Rhee S.-K."/>
        </authorList>
    </citation>
    <scope>NUCLEOTIDE SEQUENCE [LARGE SCALE GENOMIC DNA]</scope>
    <source>
        <strain evidence="1 2">IT5</strain>
    </source>
</reference>